<name>A0A078M8V4_9BACL</name>
<keyword evidence="1" id="KW-0472">Membrane</keyword>
<dbReference type="Pfam" id="PF11738">
    <property type="entry name" value="DUF3298"/>
    <property type="match status" value="1"/>
</dbReference>
<dbReference type="Gene3D" id="3.30.565.40">
    <property type="entry name" value="Fervidobacterium nodosum Rt17-B1 like"/>
    <property type="match status" value="1"/>
</dbReference>
<dbReference type="AlphaFoldDB" id="A0A078M8V4"/>
<organism evidence="3">
    <name type="scientific">Metalysinibacillus saudimassiliensis</name>
    <dbReference type="NCBI Taxonomy" id="1461583"/>
    <lineage>
        <taxon>Bacteria</taxon>
        <taxon>Bacillati</taxon>
        <taxon>Bacillota</taxon>
        <taxon>Bacilli</taxon>
        <taxon>Bacillales</taxon>
        <taxon>Caryophanaceae</taxon>
        <taxon>Metalysinibacillus</taxon>
    </lineage>
</organism>
<keyword evidence="1" id="KW-0812">Transmembrane</keyword>
<sequence length="282" mass="31902">MNEKDFYKKALQQQFGTRASNKHATLAKRRKQHSFLIILPATALACLLLLNFSPTFATATAKLPGMAGIISMITWHEYDVSNDALKMHVEVPKFIDEADPIKQKLNAEIEARITTLATDMEKEAVDFKEGAIAMGGYTTNSFPPIKASFSYDVKLLTDTFASFAITKREKTFDMITPTYYFYNVDLTTGKELNITDVLGSNFSEIVDTEVAKQIEKKAQQDQNFASFYKKYITDKYLTTLPDQHFYINEAGHPVIFYYEGEIAPAYAGEQHFVMPNAFISLK</sequence>
<accession>A0A078M8V4</accession>
<keyword evidence="1" id="KW-1133">Transmembrane helix</keyword>
<gene>
    <name evidence="3" type="primary">rsiV_2</name>
    <name evidence="3" type="ORF">BN1050_00791</name>
</gene>
<proteinExistence type="predicted"/>
<dbReference type="InterPro" id="IPR021729">
    <property type="entry name" value="DUF3298"/>
</dbReference>
<dbReference type="EMBL" id="LN483074">
    <property type="protein sequence ID" value="CEA01116.1"/>
    <property type="molecule type" value="Genomic_DNA"/>
</dbReference>
<dbReference type="PATRIC" id="fig|1461583.4.peg.753"/>
<dbReference type="HOGENOM" id="CLU_049430_1_0_9"/>
<evidence type="ECO:0000313" key="3">
    <source>
        <dbReference type="EMBL" id="CEA01116.1"/>
    </source>
</evidence>
<reference evidence="3" key="1">
    <citation type="submission" date="2014-07" db="EMBL/GenBank/DDBJ databases">
        <authorList>
            <person name="Urmite Genomes Urmite Genomes"/>
        </authorList>
    </citation>
    <scope>NUCLEOTIDE SEQUENCE</scope>
    <source>
        <strain evidence="3">13S34_air</strain>
    </source>
</reference>
<protein>
    <submittedName>
        <fullName evidence="3">Anti-sigma-V factor RsiV</fullName>
    </submittedName>
</protein>
<feature type="domain" description="DUF3298" evidence="2">
    <location>
        <begin position="201"/>
        <end position="275"/>
    </location>
</feature>
<dbReference type="Gene3D" id="3.90.640.20">
    <property type="entry name" value="Heat-shock cognate protein, ATPase"/>
    <property type="match status" value="1"/>
</dbReference>
<feature type="transmembrane region" description="Helical" evidence="1">
    <location>
        <begin position="35"/>
        <end position="52"/>
    </location>
</feature>
<evidence type="ECO:0000256" key="1">
    <source>
        <dbReference type="SAM" id="Phobius"/>
    </source>
</evidence>
<evidence type="ECO:0000259" key="2">
    <source>
        <dbReference type="Pfam" id="PF11738"/>
    </source>
</evidence>
<dbReference type="InterPro" id="IPR037126">
    <property type="entry name" value="PdaC/RsiV-like_sf"/>
</dbReference>